<dbReference type="InterPro" id="IPR006204">
    <property type="entry name" value="GHMP_kinase_N_dom"/>
</dbReference>
<keyword evidence="6 10" id="KW-0418">Kinase</keyword>
<dbReference type="InterPro" id="IPR014721">
    <property type="entry name" value="Ribsml_uS5_D2-typ_fold_subgr"/>
</dbReference>
<dbReference type="InterPro" id="IPR013750">
    <property type="entry name" value="GHMP_kinase_C_dom"/>
</dbReference>
<dbReference type="InterPro" id="IPR036554">
    <property type="entry name" value="GHMP_kinase_C_sf"/>
</dbReference>
<keyword evidence="7 10" id="KW-0067">ATP-binding</keyword>
<evidence type="ECO:0000256" key="6">
    <source>
        <dbReference type="ARBA" id="ARBA00022777"/>
    </source>
</evidence>
<evidence type="ECO:0000259" key="11">
    <source>
        <dbReference type="Pfam" id="PF00288"/>
    </source>
</evidence>
<dbReference type="EC" id="2.7.1.148" evidence="2 10"/>
<evidence type="ECO:0000256" key="2">
    <source>
        <dbReference type="ARBA" id="ARBA00012052"/>
    </source>
</evidence>
<evidence type="ECO:0000256" key="4">
    <source>
        <dbReference type="ARBA" id="ARBA00022679"/>
    </source>
</evidence>
<organism evidence="13 14">
    <name type="scientific">Roseinatronobacter monicus</name>
    <dbReference type="NCBI Taxonomy" id="393481"/>
    <lineage>
        <taxon>Bacteria</taxon>
        <taxon>Pseudomonadati</taxon>
        <taxon>Pseudomonadota</taxon>
        <taxon>Alphaproteobacteria</taxon>
        <taxon>Rhodobacterales</taxon>
        <taxon>Paracoccaceae</taxon>
        <taxon>Roseinatronobacter</taxon>
    </lineage>
</organism>
<comment type="pathway">
    <text evidence="10">Isoprenoid biosynthesis; isopentenyl diphosphate biosynthesis via DXP pathway; isopentenyl diphosphate from 1-deoxy-D-xylulose 5-phosphate: step 3/6.</text>
</comment>
<dbReference type="Gene3D" id="3.30.70.890">
    <property type="entry name" value="GHMP kinase, C-terminal domain"/>
    <property type="match status" value="1"/>
</dbReference>
<dbReference type="InterPro" id="IPR004424">
    <property type="entry name" value="IspE"/>
</dbReference>
<evidence type="ECO:0000259" key="12">
    <source>
        <dbReference type="Pfam" id="PF08544"/>
    </source>
</evidence>
<evidence type="ECO:0000256" key="5">
    <source>
        <dbReference type="ARBA" id="ARBA00022741"/>
    </source>
</evidence>
<dbReference type="EMBL" id="VFPT01000001">
    <property type="protein sequence ID" value="TQM93653.1"/>
    <property type="molecule type" value="Genomic_DNA"/>
</dbReference>
<dbReference type="GO" id="GO:0005524">
    <property type="term" value="F:ATP binding"/>
    <property type="evidence" value="ECO:0007669"/>
    <property type="project" value="UniProtKB-UniRule"/>
</dbReference>
<dbReference type="InterPro" id="IPR020568">
    <property type="entry name" value="Ribosomal_Su5_D2-typ_SF"/>
</dbReference>
<comment type="function">
    <text evidence="10">Catalyzes the phosphorylation of the position 2 hydroxy group of 4-diphosphocytidyl-2C-methyl-D-erythritol.</text>
</comment>
<dbReference type="HAMAP" id="MF_00061">
    <property type="entry name" value="IspE"/>
    <property type="match status" value="1"/>
</dbReference>
<dbReference type="UniPathway" id="UPA00056">
    <property type="reaction ID" value="UER00094"/>
</dbReference>
<evidence type="ECO:0000313" key="13">
    <source>
        <dbReference type="EMBL" id="TQM93653.1"/>
    </source>
</evidence>
<comment type="caution">
    <text evidence="13">The sequence shown here is derived from an EMBL/GenBank/DDBJ whole genome shotgun (WGS) entry which is preliminary data.</text>
</comment>
<dbReference type="PIRSF" id="PIRSF010376">
    <property type="entry name" value="IspE"/>
    <property type="match status" value="1"/>
</dbReference>
<dbReference type="SUPFAM" id="SSF55060">
    <property type="entry name" value="GHMP Kinase, C-terminal domain"/>
    <property type="match status" value="1"/>
</dbReference>
<keyword evidence="4 10" id="KW-0808">Transferase</keyword>
<dbReference type="NCBIfam" id="NF011202">
    <property type="entry name" value="PRK14608.1"/>
    <property type="match status" value="1"/>
</dbReference>
<dbReference type="GO" id="GO:0050515">
    <property type="term" value="F:4-(cytidine 5'-diphospho)-2-C-methyl-D-erythritol kinase activity"/>
    <property type="evidence" value="ECO:0007669"/>
    <property type="project" value="UniProtKB-UniRule"/>
</dbReference>
<feature type="domain" description="GHMP kinase N-terminal" evidence="11">
    <location>
        <begin position="67"/>
        <end position="122"/>
    </location>
</feature>
<protein>
    <recommendedName>
        <fullName evidence="3 10">4-diphosphocytidyl-2-C-methyl-D-erythritol kinase</fullName>
        <shortName evidence="10">CMK</shortName>
        <ecNumber evidence="2 10">2.7.1.148</ecNumber>
    </recommendedName>
    <alternativeName>
        <fullName evidence="9 10">4-(cytidine-5'-diphospho)-2-C-methyl-D-erythritol kinase</fullName>
    </alternativeName>
</protein>
<sequence>MTAAELAPAKINLTLHVTGQRADGYHLLDSLVVFAEVGDLITARRLRGLSLSITGPEAAGLGAGADNLVLRAARLMGARDLALTLHKALPLSSGIGGGSSDAAACLRLVARLEGTTLPSMRAALGLGADVPVCLTPRTSRMQGIGEAITPLAPLPAFWMVLANPRVEVPTPQVFRALEQRENAPMPASLPLWGDAAALFAFLADQRNDLQAAACQIAPEIGQVLTALGATPGCALARMSGSGATCFGLYASQDDAERAARELQAAHPEWWVVTTGLLAHQ</sequence>
<dbReference type="RefSeq" id="WP_142081726.1">
    <property type="nucleotide sequence ID" value="NZ_VFPT01000001.1"/>
</dbReference>
<comment type="similarity">
    <text evidence="1 10">Belongs to the GHMP kinase family. IspE subfamily.</text>
</comment>
<evidence type="ECO:0000256" key="3">
    <source>
        <dbReference type="ARBA" id="ARBA00017473"/>
    </source>
</evidence>
<feature type="active site" evidence="10">
    <location>
        <position position="129"/>
    </location>
</feature>
<comment type="catalytic activity">
    <reaction evidence="10">
        <text>4-CDP-2-C-methyl-D-erythritol + ATP = 4-CDP-2-C-methyl-D-erythritol 2-phosphate + ADP + H(+)</text>
        <dbReference type="Rhea" id="RHEA:18437"/>
        <dbReference type="ChEBI" id="CHEBI:15378"/>
        <dbReference type="ChEBI" id="CHEBI:30616"/>
        <dbReference type="ChEBI" id="CHEBI:57823"/>
        <dbReference type="ChEBI" id="CHEBI:57919"/>
        <dbReference type="ChEBI" id="CHEBI:456216"/>
        <dbReference type="EC" id="2.7.1.148"/>
    </reaction>
</comment>
<evidence type="ECO:0000256" key="8">
    <source>
        <dbReference type="ARBA" id="ARBA00023229"/>
    </source>
</evidence>
<dbReference type="PANTHER" id="PTHR43527">
    <property type="entry name" value="4-DIPHOSPHOCYTIDYL-2-C-METHYL-D-ERYTHRITOL KINASE, CHLOROPLASTIC"/>
    <property type="match status" value="1"/>
</dbReference>
<accession>A0A543KF00</accession>
<dbReference type="NCBIfam" id="TIGR00154">
    <property type="entry name" value="ispE"/>
    <property type="match status" value="1"/>
</dbReference>
<gene>
    <name evidence="10" type="primary">ispE</name>
    <name evidence="13" type="ORF">BD293_2298</name>
</gene>
<dbReference type="PANTHER" id="PTHR43527:SF2">
    <property type="entry name" value="4-DIPHOSPHOCYTIDYL-2-C-METHYL-D-ERYTHRITOL KINASE, CHLOROPLASTIC"/>
    <property type="match status" value="1"/>
</dbReference>
<dbReference type="Proteomes" id="UP000320582">
    <property type="component" value="Unassembled WGS sequence"/>
</dbReference>
<evidence type="ECO:0000256" key="7">
    <source>
        <dbReference type="ARBA" id="ARBA00022840"/>
    </source>
</evidence>
<name>A0A543KF00_9RHOB</name>
<dbReference type="GO" id="GO:0019288">
    <property type="term" value="P:isopentenyl diphosphate biosynthetic process, methylerythritol 4-phosphate pathway"/>
    <property type="evidence" value="ECO:0007669"/>
    <property type="project" value="UniProtKB-UniRule"/>
</dbReference>
<proteinExistence type="inferred from homology"/>
<evidence type="ECO:0000256" key="1">
    <source>
        <dbReference type="ARBA" id="ARBA00009684"/>
    </source>
</evidence>
<dbReference type="SUPFAM" id="SSF54211">
    <property type="entry name" value="Ribosomal protein S5 domain 2-like"/>
    <property type="match status" value="1"/>
</dbReference>
<keyword evidence="14" id="KW-1185">Reference proteome</keyword>
<evidence type="ECO:0000256" key="9">
    <source>
        <dbReference type="ARBA" id="ARBA00032554"/>
    </source>
</evidence>
<evidence type="ECO:0000256" key="10">
    <source>
        <dbReference type="HAMAP-Rule" id="MF_00061"/>
    </source>
</evidence>
<dbReference type="OrthoDB" id="9809438at2"/>
<reference evidence="13 14" key="1">
    <citation type="submission" date="2019-06" db="EMBL/GenBank/DDBJ databases">
        <title>Genomic Encyclopedia of Archaeal and Bacterial Type Strains, Phase II (KMG-II): from individual species to whole genera.</title>
        <authorList>
            <person name="Goeker M."/>
        </authorList>
    </citation>
    <scope>NUCLEOTIDE SEQUENCE [LARGE SCALE GENOMIC DNA]</scope>
    <source>
        <strain evidence="13 14">DSM 18423</strain>
    </source>
</reference>
<feature type="binding site" evidence="10">
    <location>
        <begin position="90"/>
        <end position="100"/>
    </location>
    <ligand>
        <name>ATP</name>
        <dbReference type="ChEBI" id="CHEBI:30616"/>
    </ligand>
</feature>
<dbReference type="GO" id="GO:0016114">
    <property type="term" value="P:terpenoid biosynthetic process"/>
    <property type="evidence" value="ECO:0007669"/>
    <property type="project" value="UniProtKB-UniRule"/>
</dbReference>
<keyword evidence="8 10" id="KW-0414">Isoprene biosynthesis</keyword>
<dbReference type="Pfam" id="PF00288">
    <property type="entry name" value="GHMP_kinases_N"/>
    <property type="match status" value="1"/>
</dbReference>
<dbReference type="AlphaFoldDB" id="A0A543KF00"/>
<feature type="active site" evidence="10">
    <location>
        <position position="10"/>
    </location>
</feature>
<keyword evidence="5 10" id="KW-0547">Nucleotide-binding</keyword>
<dbReference type="Pfam" id="PF08544">
    <property type="entry name" value="GHMP_kinases_C"/>
    <property type="match status" value="1"/>
</dbReference>
<dbReference type="Gene3D" id="3.30.230.10">
    <property type="match status" value="1"/>
</dbReference>
<feature type="domain" description="GHMP kinase C-terminal" evidence="12">
    <location>
        <begin position="195"/>
        <end position="265"/>
    </location>
</feature>
<evidence type="ECO:0000313" key="14">
    <source>
        <dbReference type="Proteomes" id="UP000320582"/>
    </source>
</evidence>